<keyword evidence="8" id="KW-0496">Mitochondrion</keyword>
<evidence type="ECO:0000256" key="11">
    <source>
        <dbReference type="RuleBase" id="RU000488"/>
    </source>
</evidence>
<evidence type="ECO:0000256" key="8">
    <source>
        <dbReference type="ARBA" id="ARBA00023128"/>
    </source>
</evidence>
<dbReference type="PANTHER" id="PTHR45760:SF2">
    <property type="entry name" value="FI19922P1-RELATED"/>
    <property type="match status" value="1"/>
</dbReference>
<evidence type="ECO:0000256" key="10">
    <source>
        <dbReference type="PROSITE-ProRule" id="PRU00282"/>
    </source>
</evidence>
<proteinExistence type="inferred from homology"/>
<keyword evidence="3 11" id="KW-0813">Transport</keyword>
<feature type="repeat" description="Solcar" evidence="10">
    <location>
        <begin position="283"/>
        <end position="372"/>
    </location>
</feature>
<keyword evidence="7" id="KW-1133">Transmembrane helix</keyword>
<evidence type="ECO:0000256" key="5">
    <source>
        <dbReference type="ARBA" id="ARBA00022737"/>
    </source>
</evidence>
<evidence type="ECO:0000256" key="4">
    <source>
        <dbReference type="ARBA" id="ARBA00022692"/>
    </source>
</evidence>
<comment type="subcellular location">
    <subcellularLocation>
        <location evidence="1">Mitochondrion inner membrane</location>
        <topology evidence="1">Multi-pass membrane protein</topology>
    </subcellularLocation>
</comment>
<feature type="repeat" description="Solcar" evidence="10">
    <location>
        <begin position="186"/>
        <end position="276"/>
    </location>
</feature>
<evidence type="ECO:0000256" key="2">
    <source>
        <dbReference type="ARBA" id="ARBA00006375"/>
    </source>
</evidence>
<dbReference type="PROSITE" id="PS50920">
    <property type="entry name" value="SOLCAR"/>
    <property type="match status" value="3"/>
</dbReference>
<dbReference type="OrthoDB" id="1747031at2759"/>
<keyword evidence="4 10" id="KW-0812">Transmembrane</keyword>
<protein>
    <recommendedName>
        <fullName evidence="14">Mitochondrial carrier</fullName>
    </recommendedName>
</protein>
<dbReference type="InterPro" id="IPR023395">
    <property type="entry name" value="MCP_dom_sf"/>
</dbReference>
<dbReference type="Proteomes" id="UP000559027">
    <property type="component" value="Unassembled WGS sequence"/>
</dbReference>
<dbReference type="InterPro" id="IPR045315">
    <property type="entry name" value="Mtm1-like"/>
</dbReference>
<dbReference type="SUPFAM" id="SSF103506">
    <property type="entry name" value="Mitochondrial carrier"/>
    <property type="match status" value="1"/>
</dbReference>
<sequence>MALTNPLGIPYPTRISLTTPSGLRRSLLSLPSILPSSMDPFHAKLVAAATGSTLTALTMTPFDVVKTRLQTQPVRPKPLFPHPPPNTCCQSSKPCVRNMSSLARSMSSLARPLSAEIVCVWRNGIFKTEQVNGFYDAVRHVWQAEGIRGLWKGAGTSLVIGVPSSTAYILTYDHLLNVALPTILPSGPVLPLVAGVLARSAITSTVSPLELIRTNLQSTPLSPSQPHTLRSVLTSVQSVVQRNGVFFLWRGLGPTLWRDVPFSGVYWASYEAWKGFFARRGREGAPVAFVSGASSGILAALITSPFDVLKTRRQALLMSESTSSLTRTVPLLLRIIRTEGFSALYAGNLPRMAKIAPACGIMISCYEGIGRLLAKPTA</sequence>
<evidence type="ECO:0000256" key="3">
    <source>
        <dbReference type="ARBA" id="ARBA00022448"/>
    </source>
</evidence>
<keyword evidence="5" id="KW-0677">Repeat</keyword>
<evidence type="ECO:0000256" key="9">
    <source>
        <dbReference type="ARBA" id="ARBA00023136"/>
    </source>
</evidence>
<comment type="caution">
    <text evidence="12">The sequence shown here is derived from an EMBL/GenBank/DDBJ whole genome shotgun (WGS) entry which is preliminary data.</text>
</comment>
<comment type="similarity">
    <text evidence="2 11">Belongs to the mitochondrial carrier (TC 2.A.29) family.</text>
</comment>
<evidence type="ECO:0000256" key="1">
    <source>
        <dbReference type="ARBA" id="ARBA00004448"/>
    </source>
</evidence>
<accession>A0A8H5D909</accession>
<dbReference type="InterPro" id="IPR018108">
    <property type="entry name" value="MCP_transmembrane"/>
</dbReference>
<gene>
    <name evidence="12" type="ORF">D9756_003813</name>
</gene>
<dbReference type="AlphaFoldDB" id="A0A8H5D909"/>
<keyword evidence="9 10" id="KW-0472">Membrane</keyword>
<evidence type="ECO:0000313" key="13">
    <source>
        <dbReference type="Proteomes" id="UP000559027"/>
    </source>
</evidence>
<evidence type="ECO:0000313" key="12">
    <source>
        <dbReference type="EMBL" id="KAF5355877.1"/>
    </source>
</evidence>
<reference evidence="12 13" key="1">
    <citation type="journal article" date="2020" name="ISME J.">
        <title>Uncovering the hidden diversity of litter-decomposition mechanisms in mushroom-forming fungi.</title>
        <authorList>
            <person name="Floudas D."/>
            <person name="Bentzer J."/>
            <person name="Ahren D."/>
            <person name="Johansson T."/>
            <person name="Persson P."/>
            <person name="Tunlid A."/>
        </authorList>
    </citation>
    <scope>NUCLEOTIDE SEQUENCE [LARGE SCALE GENOMIC DNA]</scope>
    <source>
        <strain evidence="12 13">CBS 146.42</strain>
    </source>
</reference>
<dbReference type="GO" id="GO:0005743">
    <property type="term" value="C:mitochondrial inner membrane"/>
    <property type="evidence" value="ECO:0007669"/>
    <property type="project" value="UniProtKB-SubCell"/>
</dbReference>
<feature type="repeat" description="Solcar" evidence="10">
    <location>
        <begin position="39"/>
        <end position="178"/>
    </location>
</feature>
<evidence type="ECO:0000256" key="7">
    <source>
        <dbReference type="ARBA" id="ARBA00022989"/>
    </source>
</evidence>
<evidence type="ECO:0008006" key="14">
    <source>
        <dbReference type="Google" id="ProtNLM"/>
    </source>
</evidence>
<evidence type="ECO:0000256" key="6">
    <source>
        <dbReference type="ARBA" id="ARBA00022792"/>
    </source>
</evidence>
<keyword evidence="6" id="KW-0999">Mitochondrion inner membrane</keyword>
<organism evidence="12 13">
    <name type="scientific">Leucocoprinus leucothites</name>
    <dbReference type="NCBI Taxonomy" id="201217"/>
    <lineage>
        <taxon>Eukaryota</taxon>
        <taxon>Fungi</taxon>
        <taxon>Dikarya</taxon>
        <taxon>Basidiomycota</taxon>
        <taxon>Agaricomycotina</taxon>
        <taxon>Agaricomycetes</taxon>
        <taxon>Agaricomycetidae</taxon>
        <taxon>Agaricales</taxon>
        <taxon>Agaricineae</taxon>
        <taxon>Agaricaceae</taxon>
        <taxon>Leucocoprinus</taxon>
    </lineage>
</organism>
<dbReference type="GO" id="GO:1990542">
    <property type="term" value="P:mitochondrial transmembrane transport"/>
    <property type="evidence" value="ECO:0007669"/>
    <property type="project" value="InterPro"/>
</dbReference>
<dbReference type="Pfam" id="PF00153">
    <property type="entry name" value="Mito_carr"/>
    <property type="match status" value="4"/>
</dbReference>
<keyword evidence="13" id="KW-1185">Reference proteome</keyword>
<dbReference type="Gene3D" id="1.50.40.10">
    <property type="entry name" value="Mitochondrial carrier domain"/>
    <property type="match status" value="2"/>
</dbReference>
<name>A0A8H5D909_9AGAR</name>
<dbReference type="EMBL" id="JAACJO010000007">
    <property type="protein sequence ID" value="KAF5355877.1"/>
    <property type="molecule type" value="Genomic_DNA"/>
</dbReference>
<dbReference type="PANTHER" id="PTHR45760">
    <property type="entry name" value="FI19922P1-RELATED"/>
    <property type="match status" value="1"/>
</dbReference>